<proteinExistence type="predicted"/>
<evidence type="ECO:0000313" key="1">
    <source>
        <dbReference type="EMBL" id="KRX03431.1"/>
    </source>
</evidence>
<keyword evidence="2" id="KW-1185">Reference proteome</keyword>
<accession>A0A0V0QMP5</accession>
<dbReference type="OMA" id="DKPYKLP"/>
<dbReference type="InParanoid" id="A0A0V0QMP5"/>
<reference evidence="1 2" key="1">
    <citation type="journal article" date="2015" name="Sci. Rep.">
        <title>Genome of the facultative scuticociliatosis pathogen Pseudocohnilembus persalinus provides insight into its virulence through horizontal gene transfer.</title>
        <authorList>
            <person name="Xiong J."/>
            <person name="Wang G."/>
            <person name="Cheng J."/>
            <person name="Tian M."/>
            <person name="Pan X."/>
            <person name="Warren A."/>
            <person name="Jiang C."/>
            <person name="Yuan D."/>
            <person name="Miao W."/>
        </authorList>
    </citation>
    <scope>NUCLEOTIDE SEQUENCE [LARGE SCALE GENOMIC DNA]</scope>
    <source>
        <strain evidence="1">36N120E</strain>
    </source>
</reference>
<protein>
    <submittedName>
        <fullName evidence="1">Uncharacterized protein</fullName>
    </submittedName>
</protein>
<dbReference type="Pfam" id="PF12298">
    <property type="entry name" value="Bot1p"/>
    <property type="match status" value="1"/>
</dbReference>
<organism evidence="1 2">
    <name type="scientific">Pseudocohnilembus persalinus</name>
    <name type="common">Ciliate</name>
    <dbReference type="NCBI Taxonomy" id="266149"/>
    <lineage>
        <taxon>Eukaryota</taxon>
        <taxon>Sar</taxon>
        <taxon>Alveolata</taxon>
        <taxon>Ciliophora</taxon>
        <taxon>Intramacronucleata</taxon>
        <taxon>Oligohymenophorea</taxon>
        <taxon>Scuticociliatia</taxon>
        <taxon>Philasterida</taxon>
        <taxon>Pseudocohnilembidae</taxon>
        <taxon>Pseudocohnilembus</taxon>
    </lineage>
</organism>
<sequence length="469" mass="55471">MLSKVFAKNFVKTLNTLQKQNIVRGKKGVVEELKRVNTFDQQVKEKYLYNNDNLRNMDINDIKARITEEYEAQNDKLFNDDSILSQIKNDMFDNQEIKDQKQRLNDLQSRAKENYEQQPMEKYFSNLSHDEYLQKAREFQNDIMFGRIPDPERRTNAISRDYANYSSFEENGVELKDMQNEWEEFPTEVYQGKRILSFLNNLDSDVAQKKQIEESMQELRLTNPNLKDSQIIKGHFENEANRIMKEKNLKHEFDLGDNRLESDIQQFRTSTRLSPTAKEQIFKLYAKGWSVRDLSSRFGILPERVKAVIWLKQKFYFEVLPNIDLRTLKAGMERELEYNRDFKYQDYGIDLEELSRRNKGILTPSFKKQKDVDVKQLAVAEQRKENQIERTSKRRRARSQKVTTGFVGNQEKGYYIKEWIVNSGKGSDKVTSMFKKAVYFSEDPKRLPKKVQNKLSKGPRIASQGYGHI</sequence>
<dbReference type="AlphaFoldDB" id="A0A0V0QMP5"/>
<dbReference type="EMBL" id="LDAU01000131">
    <property type="protein sequence ID" value="KRX03431.1"/>
    <property type="molecule type" value="Genomic_DNA"/>
</dbReference>
<comment type="caution">
    <text evidence="1">The sequence shown here is derived from an EMBL/GenBank/DDBJ whole genome shotgun (WGS) entry which is preliminary data.</text>
</comment>
<gene>
    <name evidence="1" type="ORF">PPERSA_02810</name>
</gene>
<evidence type="ECO:0000313" key="2">
    <source>
        <dbReference type="Proteomes" id="UP000054937"/>
    </source>
</evidence>
<name>A0A0V0QMP5_PSEPJ</name>
<dbReference type="Proteomes" id="UP000054937">
    <property type="component" value="Unassembled WGS sequence"/>
</dbReference>
<dbReference type="OrthoDB" id="299379at2759"/>